<evidence type="ECO:0000256" key="3">
    <source>
        <dbReference type="ARBA" id="ARBA00022786"/>
    </source>
</evidence>
<dbReference type="Pfam" id="PF00415">
    <property type="entry name" value="RCC1"/>
    <property type="match status" value="2"/>
</dbReference>
<evidence type="ECO:0000256" key="1">
    <source>
        <dbReference type="ARBA" id="ARBA00022658"/>
    </source>
</evidence>
<dbReference type="Gene3D" id="2.60.120.920">
    <property type="match status" value="2"/>
</dbReference>
<dbReference type="Gene3D" id="3.90.1750.10">
    <property type="entry name" value="Hect, E3 ligase catalytic domains"/>
    <property type="match status" value="1"/>
</dbReference>
<dbReference type="PANTHER" id="PTHR45982">
    <property type="entry name" value="REGULATOR OF CHROMOSOME CONDENSATION"/>
    <property type="match status" value="1"/>
</dbReference>
<dbReference type="InterPro" id="IPR058923">
    <property type="entry name" value="RCC1-like_dom"/>
</dbReference>
<dbReference type="PROSITE" id="PS50853">
    <property type="entry name" value="FN3"/>
    <property type="match status" value="1"/>
</dbReference>
<dbReference type="InterPro" id="IPR000569">
    <property type="entry name" value="HECT_dom"/>
</dbReference>
<dbReference type="InterPro" id="IPR043136">
    <property type="entry name" value="B30.2/SPRY_sf"/>
</dbReference>
<dbReference type="OrthoDB" id="195558at2759"/>
<dbReference type="PROSITE" id="PS50012">
    <property type="entry name" value="RCC1_3"/>
    <property type="match status" value="7"/>
</dbReference>
<feature type="compositionally biased region" description="Low complexity" evidence="7">
    <location>
        <begin position="2410"/>
        <end position="2423"/>
    </location>
</feature>
<dbReference type="SUPFAM" id="SSF56204">
    <property type="entry name" value="Hect, E3 ligase catalytic domain"/>
    <property type="match status" value="1"/>
</dbReference>
<dbReference type="PROSITE" id="PS00626">
    <property type="entry name" value="RCC1_2"/>
    <property type="match status" value="2"/>
</dbReference>
<evidence type="ECO:0000256" key="4">
    <source>
        <dbReference type="ARBA" id="ARBA00023054"/>
    </source>
</evidence>
<name>W4H6C1_APHAT</name>
<dbReference type="Pfam" id="PF25390">
    <property type="entry name" value="WD40_RLD"/>
    <property type="match status" value="1"/>
</dbReference>
<feature type="repeat" description="RCC1" evidence="6">
    <location>
        <begin position="622"/>
        <end position="675"/>
    </location>
</feature>
<dbReference type="InterPro" id="IPR036116">
    <property type="entry name" value="FN3_sf"/>
</dbReference>
<dbReference type="InterPro" id="IPR003961">
    <property type="entry name" value="FN3_dom"/>
</dbReference>
<keyword evidence="1" id="KW-0344">Guanine-nucleotide releasing factor</keyword>
<dbReference type="InterPro" id="IPR000408">
    <property type="entry name" value="Reg_chr_condens"/>
</dbReference>
<feature type="region of interest" description="Disordered" evidence="7">
    <location>
        <begin position="2408"/>
        <end position="2429"/>
    </location>
</feature>
<dbReference type="GO" id="GO:0004842">
    <property type="term" value="F:ubiquitin-protein transferase activity"/>
    <property type="evidence" value="ECO:0007669"/>
    <property type="project" value="InterPro"/>
</dbReference>
<feature type="domain" description="B30.2/SPRY" evidence="8">
    <location>
        <begin position="2188"/>
        <end position="2385"/>
    </location>
</feature>
<dbReference type="InterPro" id="IPR013320">
    <property type="entry name" value="ConA-like_dom_sf"/>
</dbReference>
<dbReference type="InterPro" id="IPR035983">
    <property type="entry name" value="Hect_E3_ubiquitin_ligase"/>
</dbReference>
<feature type="domain" description="Fibronectin type-III" evidence="10">
    <location>
        <begin position="2845"/>
        <end position="2937"/>
    </location>
</feature>
<protein>
    <recommendedName>
        <fullName evidence="12">HECT domain-containing protein</fullName>
    </recommendedName>
</protein>
<dbReference type="PRINTS" id="PR00633">
    <property type="entry name" value="RCCNDNSATION"/>
</dbReference>
<feature type="repeat" description="RCC1" evidence="6">
    <location>
        <begin position="347"/>
        <end position="399"/>
    </location>
</feature>
<evidence type="ECO:0000259" key="8">
    <source>
        <dbReference type="PROSITE" id="PS50188"/>
    </source>
</evidence>
<feature type="domain" description="HECT" evidence="9">
    <location>
        <begin position="3659"/>
        <end position="3836"/>
    </location>
</feature>
<dbReference type="SUPFAM" id="SSF49265">
    <property type="entry name" value="Fibronectin type III"/>
    <property type="match status" value="1"/>
</dbReference>
<evidence type="ECO:0008006" key="12">
    <source>
        <dbReference type="Google" id="ProtNLM"/>
    </source>
</evidence>
<feature type="repeat" description="RCC1" evidence="6">
    <location>
        <begin position="284"/>
        <end position="346"/>
    </location>
</feature>
<dbReference type="GeneID" id="20804108"/>
<evidence type="ECO:0000256" key="5">
    <source>
        <dbReference type="PROSITE-ProRule" id="PRU00104"/>
    </source>
</evidence>
<accession>W4H6C1</accession>
<evidence type="ECO:0000259" key="9">
    <source>
        <dbReference type="PROSITE" id="PS50237"/>
    </source>
</evidence>
<dbReference type="STRING" id="112090.W4H6C1"/>
<evidence type="ECO:0000256" key="2">
    <source>
        <dbReference type="ARBA" id="ARBA00022737"/>
    </source>
</evidence>
<keyword evidence="3 5" id="KW-0833">Ubl conjugation pathway</keyword>
<dbReference type="InterPro" id="IPR051553">
    <property type="entry name" value="Ran_GTPase-activating"/>
</dbReference>
<dbReference type="SUPFAM" id="SSF49899">
    <property type="entry name" value="Concanavalin A-like lectins/glucanases"/>
    <property type="match status" value="3"/>
</dbReference>
<dbReference type="EMBL" id="KI913116">
    <property type="protein sequence ID" value="ETV87116.1"/>
    <property type="molecule type" value="Genomic_DNA"/>
</dbReference>
<dbReference type="PROSITE" id="PS50188">
    <property type="entry name" value="B302_SPRY"/>
    <property type="match status" value="2"/>
</dbReference>
<dbReference type="PANTHER" id="PTHR45982:SF1">
    <property type="entry name" value="REGULATOR OF CHROMOSOME CONDENSATION"/>
    <property type="match status" value="1"/>
</dbReference>
<feature type="repeat" description="RCC1" evidence="6">
    <location>
        <begin position="510"/>
        <end position="569"/>
    </location>
</feature>
<dbReference type="CDD" id="cd00063">
    <property type="entry name" value="FN3"/>
    <property type="match status" value="1"/>
</dbReference>
<sequence>MEITLLTSAQYVDDHYKELKRKRPDEKDLDSSVEDKVISSAEVTSAARRLEVALQATSSAINEGTASSDLNQKRHLAACLHQLEGMWPVTPLDKKLTLLFTILTQMSTTVGTISDLAAIDDKVATSSFPATTLESLPLSTQLAVKLFFRLIQSMRARSQASGNYATLLRLVHHLPRMLTDLPPLALSPEQRLLTNDKSIFDELVTTVQHVIPQTKEDQEAVLATLVGLSIKRGRLLHILGVVRLLLQADPTLPMQLALPFLHELAEAKAQETENGMPDERLHAGYLMSFGKGDHGKLGHGTCTHVTCADNKCTENKPVPTMLEASRDTMFIKIDSLSTHSVAVTVAGELYTWGNGEKFRLGHGDATKEYVPRLVEAFRDKPRIKDVACGLGHTVVLTVSGDVYGWGNGGNGRLGLGDTGDQSVPMQVTFAHVKSELWGVGAVYCGASHTLAITMQGQLYTWGKNNQGQCGHGHTNDQLTPAQVLFFDEMDLKVASVAGGWEHTLICTTGGQAFACGCGYKDSRRAGLPPVLGVGMNDTDRRVKPALIPVLENCVAVACGWDHSLAVTGDGSVYSWGSGSNGKLGHGDEDNRDVPTKIQGLNGKAILDVKAGCEHTTAITTNGEMYTWGHSDSGRLGHGDNITRKLPCFVEAFAWQGYRPVSIAVGDKYNLVLVQPVAEKPPTSSSSSSNNQGLLAPPHHPKTLLVEAASLDESMPLTAASLAAHIMTHVDRLGRACMPQDNVQLLEKLRHVYLHPTSTPPAMAYAVDVSNETFLTLVDIITTTLGLDPVESKQSSVKTTNQLTTNLLVTSLRLVQVNLYRLLTCPKLAPPVVHKLFILLRELATLPVADDTQEISQCAADALKIGFQVFYPTSVDQHELLWQLMTQSSSDLMLLRALVDRLCQDYVMVDLMARLFSKTHTCDVAASEIASAWDKDSLTYMDLMALMTRLVKQCADTDNTDPRLQLQLKLVAVLQSHVFAAWNPSMYCTRCINRVLGSYLEGLLGEGLSLLRKVHKGLLKGNDVSQLRPSFFHVLVPLAIECIQVTTPLRSNMALAKTLLPLLLPMLKLVDEITYKMSEDSKANNQALPIDIAWITELENACARLVGRYICMFLASPSSFKLDSSMASVPTCIQFVCRHGPFLQAADPHDDLLRTWESNHVYDVSYETHPPEPVPTDVTLVDHLAILDWVAGHGGVVEDFHQYMLRHVHPIPATTVDVVVLAIVVWHSGLLPSVFACIASIGAVELRRGCANHPPPQPALLHVWQWVLTYCAGTVDMTDTMRMQGKVLLQFYPSKCNFTVEPESNIPVNGCHHPTCTIQPTTPATVSLPQLVTALSRQHFDMGPSTTRGTPLKIIGLSILHDSLCKLTSSSAKCELLRAFIEPVECGGDMGGWLTLTVNAWQEPKVEFHRNAVADVDDVGLTPLQVLEQDMHTQYGVAYHSKLSKAFENLYIRLAKIVASPESSLLLKKRALNLWSVTFHDAPSVLRHTGILHTLGQLLQHEAAHVALAASPPLDILDDAISSSTHGVPSSSCLAPRLRPVEKLVYMATSRHNVHQACWHVFSWLCKQFMTNEQFMANDYDSAMSSDLRPSSSAKAVVCASPRKRLTLPPKLIVSTMEESFDHMVLVLLQEAAKIKDALTGWNHHATELTRCVNASHVLLLADPYVVSSAPAIFTTTSPKEERAHDPRGWTVCMWIHVDEIGAVPVVLVANGDAPLVTLEHHGYIGLTWNDSMIKVVSTGALKRRGWTHVACNFFPDKAELYLNGVLDTAQVGQHYHVVMHPTFTVGGLCGDQSANQPEHHSSSHILLDDVTVHYTPLNPQQIGSLAAAGSLLFRIKQRQLLDQHCTSLLSLLAWLATVKAPSMTEEIPLLLALLPLCPPPAHPHIFRLLACILPSISPSLPIPALSASVVEVLVSQFGLAWFSESNGLYGPPELYDLLTCRKDSSCISTLLRAGLFDRDGGGVVTWLGLDGPLKAKSSSMLRAARSSLVDSFVTLFRALLLSPTWTPELLSKFAGHSPETILVPRRRRSDAPRSPSKKPNDLVVPLILSIYVLGGVGKPPPPTTVPPPVKMGDTMHGLLEWVLQHPLSIDGHGTTFMQDMDEDIQIAIYMHIRASLLRLAMAQTLHPCVARTMLSHESVVTELLAVAVRPVQSSLEDVFGNELDVVSKLDNVQGLVDWIADDNNSNMTESVTKKRAILDTVATILFERLPYVRGADVTPWWVVSAAQSLHVLGGEVEVDEYCVKGLLHFPTVKLNGVSVTAGSGMWYYEVVLLSDGLMQIGWIDSGFESDALQGQGVGDHANSWAFDGFRRKKWNVGAMDYGEKWQSGDVVGVLLDTDRCEMHYFLNGRSLGIAFEGLRLNHPVYPAMSLNVDQSVQFHFTASQFLYLPAMDKIQPVSSAILGHMCEHNTSTSPKTTPPSSSSMQEQDARRTDLIDGLIGLGFPPEWALRCARETSTELSESGAIAWIMEQMEQEGQAVRPPPPSLHGFDTSSQHLQTLDGFTDVVKSPALDPPPPSTSLLCVSIDDKDMESTNPFLADEVCEDAYSVECFSPPRLPPPTSSPNANPTDKKASTFVLELADTCRDEEILPLYLIAETARSKWCAQDTLNQMLVHSTTPSPAAFPHGPFLAFVQSVIVGRSTDDDVDMKDSHLGANYTRLLHAMCAKNARFVSILVDEMLRHFTLACDKDYWYTSFRPGDRATSVSSPFPPVNLDWSCWLARVLFAFAHNDNAAEANAVIRASNVWPTLVKAATNCNATLRHRAITVMTWYLQQDGLVGESGVPCLRFEYFVEWLAARVRKESPMRVVYSDYTQSLFQLVVTIDTLLAATDISNIASPPPSPPSPPLSDLVVEYISTTNVTISYPVTLDTRVSHFQLATQSLVHGRLSPFNDVLEPPVQPGQVSYTFSDLEPDTLYSVRAILTTAEPTGSVTFETLCESHLELDASSMGANLELVHHNMTVRNRVNKKWNAVRASVAYTSGVHVWDVRIDKCVSKNIFVGICTADASMENYVGSDAWGWGFLANKAVWHNKSKLQTYGDMFKQGDVITVALDVDHGTLSFARNGESFGVGVDNLPSQDQGGYFPAISMYNKDDQVTFLPHDEATTGSKGAKSGIASIMRKVEAFQRLQTLWTRQEPPLDVYSAWVLWTIGQLKYVVGADGNAVAVDVTDNACAPFGLQPCDVVFTPKGMCTVLGVAHHLLWYALESHNQPSGHVLAHWNVQTCRDMQSREHEFPITRHHRTHHSHDAQAETPICDIVSYDDFAVRQRSWTPALDEALIARLHSLAQLHRVDSMFHLTAKEIVHALEKHALDGMSAMDCLCRTGVFHASNQLLHAVIPYLASSSGAHGIPRAGRHSCIVGLKFARDLIKKSTTLTLPPAAATDDDVDNDPVDLPKCKLTLPSMPCIPYWEQQVDQTGLRRPSLETLNTPPSRSDPIQDHHNRAAASIAVTLSTFFDQIADPRDLRRQFTAPSTSVYSTSVQPRAFRVVCEDMPDPTASFLYALREAAREVQSPRVPLFVPVATYSSSPMNPTQKLATMVNPLEKDVTLFEGVGRIMGIAWRCDVSMPWLFGPIVWKYLTGECITLADWQEGGGGADGVSATTRTKRVVDTALAMSSWTQEDFDIHQIPYCAVEDTATDIVSLDTREVYVQSVLASLILPYQEALAAIRRGITAIVPAACLSLLSAVQLQTQLTYPSVDLLALEAGTTYGGKHAAAAVCSDAAAGFWKLVHGYSTADQRHFCRFLSGHDGGNMSMLRLDIHLSPPMMQQPPSMSPSSCEDSNDHMMTKYGYPHVERDLPSDEDRTTPVRLYVPAYASVEMLQKKLHLAMTHHTDQTPLM</sequence>
<dbReference type="VEuPathDB" id="FungiDB:H257_02112"/>
<dbReference type="Gene3D" id="3.30.2160.10">
    <property type="entry name" value="Hect, E3 ligase catalytic domain"/>
    <property type="match status" value="1"/>
</dbReference>
<dbReference type="Pfam" id="PF13385">
    <property type="entry name" value="Laminin_G_3"/>
    <property type="match status" value="1"/>
</dbReference>
<keyword evidence="2" id="KW-0677">Repeat</keyword>
<evidence type="ECO:0000256" key="7">
    <source>
        <dbReference type="SAM" id="MobiDB-lite"/>
    </source>
</evidence>
<dbReference type="GO" id="GO:0005085">
    <property type="term" value="F:guanyl-nucleotide exchange factor activity"/>
    <property type="evidence" value="ECO:0007669"/>
    <property type="project" value="TreeGrafter"/>
</dbReference>
<dbReference type="Gene3D" id="2.60.120.200">
    <property type="match status" value="1"/>
</dbReference>
<dbReference type="Pfam" id="PF00622">
    <property type="entry name" value="SPRY"/>
    <property type="match status" value="2"/>
</dbReference>
<dbReference type="Gene3D" id="2.60.40.10">
    <property type="entry name" value="Immunoglobulins"/>
    <property type="match status" value="1"/>
</dbReference>
<dbReference type="CDD" id="cd11709">
    <property type="entry name" value="SPRY"/>
    <property type="match status" value="1"/>
</dbReference>
<dbReference type="Gene3D" id="2.130.10.30">
    <property type="entry name" value="Regulator of chromosome condensation 1/beta-lactamase-inhibitor protein II"/>
    <property type="match status" value="3"/>
</dbReference>
<reference evidence="11" key="1">
    <citation type="submission" date="2013-12" db="EMBL/GenBank/DDBJ databases">
        <title>The Genome Sequence of Aphanomyces astaci APO3.</title>
        <authorList>
            <consortium name="The Broad Institute Genomics Platform"/>
            <person name="Russ C."/>
            <person name="Tyler B."/>
            <person name="van West P."/>
            <person name="Dieguez-Uribeondo J."/>
            <person name="Young S.K."/>
            <person name="Zeng Q."/>
            <person name="Gargeya S."/>
            <person name="Fitzgerald M."/>
            <person name="Abouelleil A."/>
            <person name="Alvarado L."/>
            <person name="Chapman S.B."/>
            <person name="Gainer-Dewar J."/>
            <person name="Goldberg J."/>
            <person name="Griggs A."/>
            <person name="Gujja S."/>
            <person name="Hansen M."/>
            <person name="Howarth C."/>
            <person name="Imamovic A."/>
            <person name="Ireland A."/>
            <person name="Larimer J."/>
            <person name="McCowan C."/>
            <person name="Murphy C."/>
            <person name="Pearson M."/>
            <person name="Poon T.W."/>
            <person name="Priest M."/>
            <person name="Roberts A."/>
            <person name="Saif S."/>
            <person name="Shea T."/>
            <person name="Sykes S."/>
            <person name="Wortman J."/>
            <person name="Nusbaum C."/>
            <person name="Birren B."/>
        </authorList>
    </citation>
    <scope>NUCLEOTIDE SEQUENCE [LARGE SCALE GENOMIC DNA]</scope>
    <source>
        <strain evidence="11">APO3</strain>
    </source>
</reference>
<dbReference type="InterPro" id="IPR001870">
    <property type="entry name" value="B30.2/SPRY"/>
</dbReference>
<feature type="repeat" description="RCC1" evidence="6">
    <location>
        <begin position="456"/>
        <end position="509"/>
    </location>
</feature>
<dbReference type="Gene3D" id="3.30.2410.10">
    <property type="entry name" value="Hect, E3 ligase catalytic domain"/>
    <property type="match status" value="1"/>
</dbReference>
<feature type="repeat" description="RCC1" evidence="6">
    <location>
        <begin position="400"/>
        <end position="455"/>
    </location>
</feature>
<dbReference type="Pfam" id="PF00632">
    <property type="entry name" value="HECT"/>
    <property type="match status" value="1"/>
</dbReference>
<keyword evidence="4" id="KW-0175">Coiled coil</keyword>
<evidence type="ECO:0000256" key="6">
    <source>
        <dbReference type="PROSITE-ProRule" id="PRU00235"/>
    </source>
</evidence>
<gene>
    <name evidence="11" type="ORF">H257_02112</name>
</gene>
<organism evidence="11">
    <name type="scientific">Aphanomyces astaci</name>
    <name type="common">Crayfish plague agent</name>
    <dbReference type="NCBI Taxonomy" id="112090"/>
    <lineage>
        <taxon>Eukaryota</taxon>
        <taxon>Sar</taxon>
        <taxon>Stramenopiles</taxon>
        <taxon>Oomycota</taxon>
        <taxon>Saprolegniomycetes</taxon>
        <taxon>Saprolegniales</taxon>
        <taxon>Verrucalvaceae</taxon>
        <taxon>Aphanomyces</taxon>
    </lineage>
</organism>
<dbReference type="RefSeq" id="XP_009823915.1">
    <property type="nucleotide sequence ID" value="XM_009825613.1"/>
</dbReference>
<dbReference type="SUPFAM" id="SSF50985">
    <property type="entry name" value="RCC1/BLIP-II"/>
    <property type="match status" value="2"/>
</dbReference>
<feature type="repeat" description="RCC1" evidence="6">
    <location>
        <begin position="570"/>
        <end position="621"/>
    </location>
</feature>
<dbReference type="InterPro" id="IPR003877">
    <property type="entry name" value="SPRY_dom"/>
</dbReference>
<dbReference type="GO" id="GO:0005737">
    <property type="term" value="C:cytoplasm"/>
    <property type="evidence" value="ECO:0007669"/>
    <property type="project" value="TreeGrafter"/>
</dbReference>
<dbReference type="InterPro" id="IPR013783">
    <property type="entry name" value="Ig-like_fold"/>
</dbReference>
<feature type="domain" description="B30.2/SPRY" evidence="8">
    <location>
        <begin position="2920"/>
        <end position="3103"/>
    </location>
</feature>
<dbReference type="SMART" id="SM00449">
    <property type="entry name" value="SPRY"/>
    <property type="match status" value="2"/>
</dbReference>
<evidence type="ECO:0000313" key="11">
    <source>
        <dbReference type="EMBL" id="ETV87116.1"/>
    </source>
</evidence>
<comment type="caution">
    <text evidence="5">Lacks conserved residue(s) required for the propagation of feature annotation.</text>
</comment>
<proteinExistence type="predicted"/>
<evidence type="ECO:0000259" key="10">
    <source>
        <dbReference type="PROSITE" id="PS50853"/>
    </source>
</evidence>
<feature type="region of interest" description="Disordered" evidence="7">
    <location>
        <begin position="678"/>
        <end position="698"/>
    </location>
</feature>
<dbReference type="PROSITE" id="PS50237">
    <property type="entry name" value="HECT"/>
    <property type="match status" value="1"/>
</dbReference>
<dbReference type="InterPro" id="IPR009091">
    <property type="entry name" value="RCC1/BLIP-II"/>
</dbReference>